<evidence type="ECO:0000256" key="6">
    <source>
        <dbReference type="SAM" id="Phobius"/>
    </source>
</evidence>
<keyword evidence="4 6" id="KW-1133">Transmembrane helix</keyword>
<keyword evidence="5 6" id="KW-0472">Membrane</keyword>
<evidence type="ECO:0000256" key="3">
    <source>
        <dbReference type="ARBA" id="ARBA00022692"/>
    </source>
</evidence>
<name>A0ABV2A5H1_9GAMM</name>
<dbReference type="EMBL" id="JBEPIJ010000001">
    <property type="protein sequence ID" value="MES0872477.1"/>
    <property type="molecule type" value="Genomic_DNA"/>
</dbReference>
<dbReference type="RefSeq" id="WP_352886377.1">
    <property type="nucleotide sequence ID" value="NZ_JBEPIJ010000001.1"/>
</dbReference>
<evidence type="ECO:0000256" key="2">
    <source>
        <dbReference type="ARBA" id="ARBA00022475"/>
    </source>
</evidence>
<organism evidence="8 9">
    <name type="scientific">Sinimarinibacterium thermocellulolyticum</name>
    <dbReference type="NCBI Taxonomy" id="3170016"/>
    <lineage>
        <taxon>Bacteria</taxon>
        <taxon>Pseudomonadati</taxon>
        <taxon>Pseudomonadota</taxon>
        <taxon>Gammaproteobacteria</taxon>
        <taxon>Nevskiales</taxon>
        <taxon>Nevskiaceae</taxon>
        <taxon>Sinimarinibacterium</taxon>
    </lineage>
</organism>
<evidence type="ECO:0000256" key="4">
    <source>
        <dbReference type="ARBA" id="ARBA00022989"/>
    </source>
</evidence>
<evidence type="ECO:0000259" key="7">
    <source>
        <dbReference type="Pfam" id="PF06271"/>
    </source>
</evidence>
<keyword evidence="2" id="KW-1003">Cell membrane</keyword>
<proteinExistence type="predicted"/>
<feature type="transmembrane region" description="Helical" evidence="6">
    <location>
        <begin position="51"/>
        <end position="73"/>
    </location>
</feature>
<accession>A0ABV2A5H1</accession>
<keyword evidence="3 6" id="KW-0812">Transmembrane</keyword>
<dbReference type="Pfam" id="PF06271">
    <property type="entry name" value="RDD"/>
    <property type="match status" value="1"/>
</dbReference>
<evidence type="ECO:0000313" key="9">
    <source>
        <dbReference type="Proteomes" id="UP001465331"/>
    </source>
</evidence>
<evidence type="ECO:0000256" key="5">
    <source>
        <dbReference type="ARBA" id="ARBA00023136"/>
    </source>
</evidence>
<evidence type="ECO:0000256" key="1">
    <source>
        <dbReference type="ARBA" id="ARBA00004651"/>
    </source>
</evidence>
<keyword evidence="9" id="KW-1185">Reference proteome</keyword>
<feature type="transmembrane region" description="Helical" evidence="6">
    <location>
        <begin position="12"/>
        <end position="31"/>
    </location>
</feature>
<dbReference type="Proteomes" id="UP001465331">
    <property type="component" value="Unassembled WGS sequence"/>
</dbReference>
<comment type="caution">
    <text evidence="8">The sequence shown here is derived from an EMBL/GenBank/DDBJ whole genome shotgun (WGS) entry which is preliminary data.</text>
</comment>
<dbReference type="PANTHER" id="PTHR36115:SF10">
    <property type="entry name" value="RDD DOMAIN-CONTAINING PROTEIN"/>
    <property type="match status" value="1"/>
</dbReference>
<dbReference type="InterPro" id="IPR051791">
    <property type="entry name" value="Pra-immunoreactive"/>
</dbReference>
<sequence>MTSPAPIWRRCAAAFYDGLLLLGLWMVALVVDTIVRDLVGLDRNWAALRAYLFLVGLGFFGWSWTHGGQTLGMRSWRLRVQRSDGAPLRWLDAALRYAVMLLCWGVALTPALLQVPQLASRPHAATIRAAALIALAMGLLWTLLDARRRAPQDRLSGTELVWLPPARTG</sequence>
<protein>
    <submittedName>
        <fullName evidence="8">RDD family protein</fullName>
    </submittedName>
</protein>
<dbReference type="PANTHER" id="PTHR36115">
    <property type="entry name" value="PROLINE-RICH ANTIGEN HOMOLOG-RELATED"/>
    <property type="match status" value="1"/>
</dbReference>
<feature type="transmembrane region" description="Helical" evidence="6">
    <location>
        <begin position="125"/>
        <end position="144"/>
    </location>
</feature>
<evidence type="ECO:0000313" key="8">
    <source>
        <dbReference type="EMBL" id="MES0872477.1"/>
    </source>
</evidence>
<gene>
    <name evidence="8" type="ORF">ABSH63_00395</name>
</gene>
<feature type="domain" description="RDD" evidence="7">
    <location>
        <begin position="5"/>
        <end position="157"/>
    </location>
</feature>
<reference evidence="8 9" key="1">
    <citation type="submission" date="2024-06" db="EMBL/GenBank/DDBJ databases">
        <authorList>
            <person name="Li Z."/>
            <person name="Jiang Y."/>
        </authorList>
    </citation>
    <scope>NUCLEOTIDE SEQUENCE [LARGE SCALE GENOMIC DNA]</scope>
    <source>
        <strain evidence="8 9">HSW-8</strain>
    </source>
</reference>
<feature type="transmembrane region" description="Helical" evidence="6">
    <location>
        <begin position="94"/>
        <end position="113"/>
    </location>
</feature>
<comment type="subcellular location">
    <subcellularLocation>
        <location evidence="1">Cell membrane</location>
        <topology evidence="1">Multi-pass membrane protein</topology>
    </subcellularLocation>
</comment>
<dbReference type="InterPro" id="IPR010432">
    <property type="entry name" value="RDD"/>
</dbReference>